<dbReference type="OrthoDB" id="3219396at2759"/>
<evidence type="ECO:0000313" key="2">
    <source>
        <dbReference type="EMBL" id="CAF2957929.1"/>
    </source>
</evidence>
<evidence type="ECO:0000256" key="1">
    <source>
        <dbReference type="SAM" id="MobiDB-lite"/>
    </source>
</evidence>
<sequence length="423" mass="47379">MSASKKIIGRDIVEYLRNEALVGRMNKKKLQTLASSMGVLNRVKEEFDKTLSEPESRSNFLMNILDEWSTSGTLKSNNGEELLSILESSNMNLQAKAVKELMKNSGGGSRELVKAPVLFTPTSPISMSSMNGNDTSSKSGIFAFNGGEDEEPIELGSGEQGMRMMEKLSSSEEDNPTTIAEVEDEKENKNSKSPKNRGKNQLGKKSLDRKISKANITSKTTKIPTPMKPPPIKKVIKKKPPDKINEILEEFDKDYEEESSSYNIFKNEPQEKKSIPDFQTIASSSSSSMSANTNSTSTNPKYKNRRIFHVDSDNSEPSEPDDYDILEEVDEDQGSYVSSTRRSRGYRDNKSDDYQEKSAGRKSRSLSSLATRERSPPTNSLRNRRGRTLPRTTSESPLKHQPPPTDKIPEEEDASKLDRREKI</sequence>
<feature type="compositionally biased region" description="Basic and acidic residues" evidence="1">
    <location>
        <begin position="345"/>
        <end position="359"/>
    </location>
</feature>
<protein>
    <submittedName>
        <fullName evidence="2">(salmon louse) hypothetical protein</fullName>
    </submittedName>
</protein>
<name>A0A7R8CX72_LEPSM</name>
<feature type="compositionally biased region" description="Acidic residues" evidence="1">
    <location>
        <begin position="247"/>
        <end position="259"/>
    </location>
</feature>
<feature type="compositionally biased region" description="Polar residues" evidence="1">
    <location>
        <begin position="124"/>
        <end position="139"/>
    </location>
</feature>
<feature type="compositionally biased region" description="Polar residues" evidence="1">
    <location>
        <begin position="365"/>
        <end position="381"/>
    </location>
</feature>
<dbReference type="Proteomes" id="UP000675881">
    <property type="component" value="Chromosome 5"/>
</dbReference>
<reference evidence="2" key="1">
    <citation type="submission" date="2021-02" db="EMBL/GenBank/DDBJ databases">
        <authorList>
            <person name="Bekaert M."/>
        </authorList>
    </citation>
    <scope>NUCLEOTIDE SEQUENCE</scope>
    <source>
        <strain evidence="2">IoA-00</strain>
    </source>
</reference>
<feature type="compositionally biased region" description="Acidic residues" evidence="1">
    <location>
        <begin position="171"/>
        <end position="185"/>
    </location>
</feature>
<dbReference type="EMBL" id="HG994584">
    <property type="protein sequence ID" value="CAF2957929.1"/>
    <property type="molecule type" value="Genomic_DNA"/>
</dbReference>
<feature type="compositionally biased region" description="Basic and acidic residues" evidence="1">
    <location>
        <begin position="414"/>
        <end position="423"/>
    </location>
</feature>
<feature type="compositionally biased region" description="Low complexity" evidence="1">
    <location>
        <begin position="216"/>
        <end position="225"/>
    </location>
</feature>
<gene>
    <name evidence="2" type="ORF">LSAA_10733</name>
</gene>
<organism evidence="2 3">
    <name type="scientific">Lepeophtheirus salmonis</name>
    <name type="common">Salmon louse</name>
    <name type="synonym">Caligus salmonis</name>
    <dbReference type="NCBI Taxonomy" id="72036"/>
    <lineage>
        <taxon>Eukaryota</taxon>
        <taxon>Metazoa</taxon>
        <taxon>Ecdysozoa</taxon>
        <taxon>Arthropoda</taxon>
        <taxon>Crustacea</taxon>
        <taxon>Multicrustacea</taxon>
        <taxon>Hexanauplia</taxon>
        <taxon>Copepoda</taxon>
        <taxon>Siphonostomatoida</taxon>
        <taxon>Caligidae</taxon>
        <taxon>Lepeophtheirus</taxon>
    </lineage>
</organism>
<keyword evidence="3" id="KW-1185">Reference proteome</keyword>
<feature type="region of interest" description="Disordered" evidence="1">
    <location>
        <begin position="124"/>
        <end position="423"/>
    </location>
</feature>
<feature type="compositionally biased region" description="Low complexity" evidence="1">
    <location>
        <begin position="282"/>
        <end position="299"/>
    </location>
</feature>
<accession>A0A7R8CX72</accession>
<evidence type="ECO:0000313" key="3">
    <source>
        <dbReference type="Proteomes" id="UP000675881"/>
    </source>
</evidence>
<proteinExistence type="predicted"/>
<dbReference type="AlphaFoldDB" id="A0A7R8CX72"/>
<feature type="compositionally biased region" description="Acidic residues" evidence="1">
    <location>
        <begin position="313"/>
        <end position="333"/>
    </location>
</feature>